<dbReference type="SMART" id="SM00860">
    <property type="entry name" value="SMI1_KNR4"/>
    <property type="match status" value="1"/>
</dbReference>
<organism evidence="3">
    <name type="scientific">Streptomyces sp. R08</name>
    <dbReference type="NCBI Taxonomy" id="3238624"/>
    <lineage>
        <taxon>Bacteria</taxon>
        <taxon>Bacillati</taxon>
        <taxon>Actinomycetota</taxon>
        <taxon>Actinomycetes</taxon>
        <taxon>Kitasatosporales</taxon>
        <taxon>Streptomycetaceae</taxon>
        <taxon>Streptomyces</taxon>
    </lineage>
</organism>
<evidence type="ECO:0000259" key="2">
    <source>
        <dbReference type="SMART" id="SM00860"/>
    </source>
</evidence>
<sequence>MLWSRIERWLARNAPDSHSRLNPPADPAALRQAERQTGRPLPEGLAAWWSAVDGITPAQPAGGETPFRLFPYRCDPYPLAEALERRNLYLHSLRDTVPPPLADAMEEWLTRCGRDRAGTYYSRDAAPLWLPQWLPVGGDGMGGGLFVDLRAGDQYGCVVRHGTTSHDPEPSWPSIEALLAQVLHRLEELGGTSD</sequence>
<dbReference type="Pfam" id="PF09346">
    <property type="entry name" value="SMI1_KNR4"/>
    <property type="match status" value="1"/>
</dbReference>
<dbReference type="InterPro" id="IPR037883">
    <property type="entry name" value="Knr4/Smi1-like_sf"/>
</dbReference>
<name>A0AB39MMG2_9ACTN</name>
<evidence type="ECO:0000313" key="3">
    <source>
        <dbReference type="EMBL" id="XDQ07337.1"/>
    </source>
</evidence>
<reference evidence="3" key="1">
    <citation type="submission" date="2024-07" db="EMBL/GenBank/DDBJ databases">
        <authorList>
            <person name="Yu S.T."/>
        </authorList>
    </citation>
    <scope>NUCLEOTIDE SEQUENCE</scope>
    <source>
        <strain evidence="3">R08</strain>
    </source>
</reference>
<accession>A0AB39MMG2</accession>
<feature type="region of interest" description="Disordered" evidence="1">
    <location>
        <begin position="15"/>
        <end position="37"/>
    </location>
</feature>
<gene>
    <name evidence="3" type="ORF">AB5J58_47260</name>
</gene>
<evidence type="ECO:0000256" key="1">
    <source>
        <dbReference type="SAM" id="MobiDB-lite"/>
    </source>
</evidence>
<dbReference type="RefSeq" id="WP_369192124.1">
    <property type="nucleotide sequence ID" value="NZ_CP163431.1"/>
</dbReference>
<protein>
    <submittedName>
        <fullName evidence="3">SMI1/KNR4 family protein</fullName>
    </submittedName>
</protein>
<dbReference type="EMBL" id="CP163431">
    <property type="protein sequence ID" value="XDQ07337.1"/>
    <property type="molecule type" value="Genomic_DNA"/>
</dbReference>
<dbReference type="AlphaFoldDB" id="A0AB39MMG2"/>
<dbReference type="InterPro" id="IPR018958">
    <property type="entry name" value="Knr4/Smi1-like_dom"/>
</dbReference>
<proteinExistence type="predicted"/>
<dbReference type="SUPFAM" id="SSF160631">
    <property type="entry name" value="SMI1/KNR4-like"/>
    <property type="match status" value="1"/>
</dbReference>
<feature type="domain" description="Knr4/Smi1-like" evidence="2">
    <location>
        <begin position="24"/>
        <end position="181"/>
    </location>
</feature>